<evidence type="ECO:0000256" key="1">
    <source>
        <dbReference type="ARBA" id="ARBA00004571"/>
    </source>
</evidence>
<dbReference type="SUPFAM" id="SSF56935">
    <property type="entry name" value="Porins"/>
    <property type="match status" value="1"/>
</dbReference>
<dbReference type="Proteomes" id="UP001500827">
    <property type="component" value="Unassembled WGS sequence"/>
</dbReference>
<name>A0ABP7L6K4_9SPHN</name>
<dbReference type="InterPro" id="IPR000531">
    <property type="entry name" value="Beta-barrel_TonB"/>
</dbReference>
<keyword evidence="9 10" id="KW-0998">Cell outer membrane</keyword>
<feature type="domain" description="TonB-dependent receptor plug" evidence="13">
    <location>
        <begin position="26"/>
        <end position="138"/>
    </location>
</feature>
<evidence type="ECO:0000256" key="2">
    <source>
        <dbReference type="ARBA" id="ARBA00022448"/>
    </source>
</evidence>
<dbReference type="PANTHER" id="PTHR30069:SF53">
    <property type="entry name" value="COLICIN I RECEPTOR-RELATED"/>
    <property type="match status" value="1"/>
</dbReference>
<evidence type="ECO:0000256" key="3">
    <source>
        <dbReference type="ARBA" id="ARBA00022452"/>
    </source>
</evidence>
<keyword evidence="4 10" id="KW-0812">Transmembrane</keyword>
<keyword evidence="2 10" id="KW-0813">Transport</keyword>
<evidence type="ECO:0000313" key="15">
    <source>
        <dbReference type="Proteomes" id="UP001500827"/>
    </source>
</evidence>
<evidence type="ECO:0000313" key="14">
    <source>
        <dbReference type="EMBL" id="GAA3895877.1"/>
    </source>
</evidence>
<accession>A0ABP7L6K4</accession>
<proteinExistence type="inferred from homology"/>
<dbReference type="InterPro" id="IPR037066">
    <property type="entry name" value="Plug_dom_sf"/>
</dbReference>
<organism evidence="14 15">
    <name type="scientific">Sphingomonas limnosediminicola</name>
    <dbReference type="NCBI Taxonomy" id="940133"/>
    <lineage>
        <taxon>Bacteria</taxon>
        <taxon>Pseudomonadati</taxon>
        <taxon>Pseudomonadota</taxon>
        <taxon>Alphaproteobacteria</taxon>
        <taxon>Sphingomonadales</taxon>
        <taxon>Sphingomonadaceae</taxon>
        <taxon>Sphingomonas</taxon>
    </lineage>
</organism>
<dbReference type="Pfam" id="PF00593">
    <property type="entry name" value="TonB_dep_Rec_b-barrel"/>
    <property type="match status" value="1"/>
</dbReference>
<keyword evidence="5" id="KW-0732">Signal</keyword>
<dbReference type="PROSITE" id="PS52016">
    <property type="entry name" value="TONB_DEPENDENT_REC_3"/>
    <property type="match status" value="1"/>
</dbReference>
<comment type="subcellular location">
    <subcellularLocation>
        <location evidence="1 10">Cell outer membrane</location>
        <topology evidence="1 10">Multi-pass membrane protein</topology>
    </subcellularLocation>
</comment>
<keyword evidence="14" id="KW-0675">Receptor</keyword>
<evidence type="ECO:0000256" key="11">
    <source>
        <dbReference type="RuleBase" id="RU003357"/>
    </source>
</evidence>
<dbReference type="InterPro" id="IPR039426">
    <property type="entry name" value="TonB-dep_rcpt-like"/>
</dbReference>
<reference evidence="15" key="1">
    <citation type="journal article" date="2019" name="Int. J. Syst. Evol. Microbiol.">
        <title>The Global Catalogue of Microorganisms (GCM) 10K type strain sequencing project: providing services to taxonomists for standard genome sequencing and annotation.</title>
        <authorList>
            <consortium name="The Broad Institute Genomics Platform"/>
            <consortium name="The Broad Institute Genome Sequencing Center for Infectious Disease"/>
            <person name="Wu L."/>
            <person name="Ma J."/>
        </authorList>
    </citation>
    <scope>NUCLEOTIDE SEQUENCE [LARGE SCALE GENOMIC DNA]</scope>
    <source>
        <strain evidence="15">JCM 17543</strain>
    </source>
</reference>
<comment type="caution">
    <text evidence="14">The sequence shown here is derived from an EMBL/GenBank/DDBJ whole genome shotgun (WGS) entry which is preliminary data.</text>
</comment>
<protein>
    <submittedName>
        <fullName evidence="14">TonB-dependent receptor</fullName>
    </submittedName>
</protein>
<dbReference type="InterPro" id="IPR036942">
    <property type="entry name" value="Beta-barrel_TonB_sf"/>
</dbReference>
<evidence type="ECO:0000256" key="8">
    <source>
        <dbReference type="ARBA" id="ARBA00023136"/>
    </source>
</evidence>
<dbReference type="RefSeq" id="WP_344698924.1">
    <property type="nucleotide sequence ID" value="NZ_BAABBM010000001.1"/>
</dbReference>
<evidence type="ECO:0000256" key="5">
    <source>
        <dbReference type="ARBA" id="ARBA00022729"/>
    </source>
</evidence>
<dbReference type="Gene3D" id="2.40.170.20">
    <property type="entry name" value="TonB-dependent receptor, beta-barrel domain"/>
    <property type="match status" value="1"/>
</dbReference>
<feature type="domain" description="TonB-dependent receptor-like beta-barrel" evidence="12">
    <location>
        <begin position="202"/>
        <end position="637"/>
    </location>
</feature>
<keyword evidence="7 11" id="KW-0798">TonB box</keyword>
<dbReference type="Gene3D" id="2.170.130.10">
    <property type="entry name" value="TonB-dependent receptor, plug domain"/>
    <property type="match status" value="1"/>
</dbReference>
<dbReference type="EMBL" id="BAABBM010000001">
    <property type="protein sequence ID" value="GAA3895877.1"/>
    <property type="molecule type" value="Genomic_DNA"/>
</dbReference>
<dbReference type="PANTHER" id="PTHR30069">
    <property type="entry name" value="TONB-DEPENDENT OUTER MEMBRANE RECEPTOR"/>
    <property type="match status" value="1"/>
</dbReference>
<evidence type="ECO:0000259" key="13">
    <source>
        <dbReference type="Pfam" id="PF07715"/>
    </source>
</evidence>
<dbReference type="Pfam" id="PF07715">
    <property type="entry name" value="Plug"/>
    <property type="match status" value="1"/>
</dbReference>
<evidence type="ECO:0000256" key="4">
    <source>
        <dbReference type="ARBA" id="ARBA00022692"/>
    </source>
</evidence>
<evidence type="ECO:0000256" key="6">
    <source>
        <dbReference type="ARBA" id="ARBA00023065"/>
    </source>
</evidence>
<keyword evidence="8 10" id="KW-0472">Membrane</keyword>
<keyword evidence="3 10" id="KW-1134">Transmembrane beta strand</keyword>
<sequence>MPNALPPSPPAAEIVVTGAALPEARAESAYSINLISGREIESSPSHALDQLLKDVPGVQLFRRSDSHSGHPTSQGVTLRALGGNASSRALLMLDGVPQTDPFGGWVNWPAYDPLGLRQIRIVRGGGSVANGPGALAGTIEMFSRSERGLSGEVDAGSRTSAEGRAYAGIATGDGVLSLSGRAERGGGFVPITEATRGPADRHAPYRDWSARAQWNYRIAADIKLQVSADGLHDWRTRGTDFSINRTNGADGSVRLVGHGRWQWSALAYWQWRNLMSSFASVGPGRAIATRVSLQYSVPSNGVGGSFELRPPMPKNMELRIGADTRRTTGESRELYNYVAGEPKRRRFAGGVAWTAGAFAEATVDFDPVTLTGGMRIDHWQVSNGHLFEQLIATSAVLRDDRDPERGGWLPTARGGVIARLGGGFRLRAAGYLGWRMPTLNELFRPFRVGLDATAANADLAPERLFGAEAGVEYARGNVEISLTGFVNRLSDAIANVTLGAGPGNFPGVGFVPAGGTYRQRQNVDAVDVHGLEAAAQWSRGGWQLQGGLSCTHARMRSTGAAAFLDGPRPAQTPDFAATIGAGYDDAGKGAQVIVRHVSAQFEDDLNTRKLNAATTVDAFASWPLSPRLLIVARAENLMDKLVMAGINADGSIERATPRTLWIGLRLR</sequence>
<evidence type="ECO:0000256" key="10">
    <source>
        <dbReference type="PROSITE-ProRule" id="PRU01360"/>
    </source>
</evidence>
<evidence type="ECO:0000256" key="9">
    <source>
        <dbReference type="ARBA" id="ARBA00023237"/>
    </source>
</evidence>
<evidence type="ECO:0000259" key="12">
    <source>
        <dbReference type="Pfam" id="PF00593"/>
    </source>
</evidence>
<comment type="similarity">
    <text evidence="10 11">Belongs to the TonB-dependent receptor family.</text>
</comment>
<keyword evidence="6" id="KW-0406">Ion transport</keyword>
<keyword evidence="15" id="KW-1185">Reference proteome</keyword>
<gene>
    <name evidence="14" type="ORF">GCM10022276_13660</name>
</gene>
<evidence type="ECO:0000256" key="7">
    <source>
        <dbReference type="ARBA" id="ARBA00023077"/>
    </source>
</evidence>
<dbReference type="InterPro" id="IPR012910">
    <property type="entry name" value="Plug_dom"/>
</dbReference>